<protein>
    <recommendedName>
        <fullName evidence="1">Endonuclease/exonuclease/phosphatase domain-containing protein</fullName>
    </recommendedName>
</protein>
<name>A0ABP8KXU0_9MICO</name>
<dbReference type="PANTHER" id="PTHR14859:SF1">
    <property type="entry name" value="PGAP2-INTERACTING PROTEIN"/>
    <property type="match status" value="1"/>
</dbReference>
<evidence type="ECO:0000313" key="2">
    <source>
        <dbReference type="EMBL" id="GAA4418858.1"/>
    </source>
</evidence>
<comment type="caution">
    <text evidence="2">The sequence shown here is derived from an EMBL/GenBank/DDBJ whole genome shotgun (WGS) entry which is preliminary data.</text>
</comment>
<reference evidence="3" key="1">
    <citation type="journal article" date="2019" name="Int. J. Syst. Evol. Microbiol.">
        <title>The Global Catalogue of Microorganisms (GCM) 10K type strain sequencing project: providing services to taxonomists for standard genome sequencing and annotation.</title>
        <authorList>
            <consortium name="The Broad Institute Genomics Platform"/>
            <consortium name="The Broad Institute Genome Sequencing Center for Infectious Disease"/>
            <person name="Wu L."/>
            <person name="Ma J."/>
        </authorList>
    </citation>
    <scope>NUCLEOTIDE SEQUENCE [LARGE SCALE GENOMIC DNA]</scope>
    <source>
        <strain evidence="3">JCM 17810</strain>
    </source>
</reference>
<dbReference type="InterPro" id="IPR005135">
    <property type="entry name" value="Endo/exonuclease/phosphatase"/>
</dbReference>
<dbReference type="Pfam" id="PF03372">
    <property type="entry name" value="Exo_endo_phos"/>
    <property type="match status" value="1"/>
</dbReference>
<dbReference type="PANTHER" id="PTHR14859">
    <property type="entry name" value="CALCOFLUOR WHITE HYPERSENSITIVE PROTEIN PRECURSOR"/>
    <property type="match status" value="1"/>
</dbReference>
<feature type="domain" description="Endonuclease/exonuclease/phosphatase" evidence="1">
    <location>
        <begin position="4"/>
        <end position="254"/>
    </location>
</feature>
<gene>
    <name evidence="2" type="ORF">GCM10023169_08930</name>
</gene>
<sequence length="266" mass="27971">MRVLTLNLQHGRPAATAPDAGARASAVTLRRAAEEIADVDPDVVLLQEIDKVHPRSGGLDQAAFLAGELGMRHRFAANLIGGPGGIAVPTWTSDVRRGYGLALLTRLPVSTWHVRPLRGSGLRRAPGPWWSHRGWWPDVDRVFLAAVLRTDDGPLSVAVAHLSVMNDTARSQLATCVDSLQSLPGPHLLGGDLNLGPKAVAAVAGGPEQQGFAPLASALTFTNSRPRKQIDHLLGSGVAAVGTGRAHHLTVSDHAGLSVDVVRAAH</sequence>
<proteinExistence type="predicted"/>
<accession>A0ABP8KXU0</accession>
<evidence type="ECO:0000259" key="1">
    <source>
        <dbReference type="Pfam" id="PF03372"/>
    </source>
</evidence>
<keyword evidence="3" id="KW-1185">Reference proteome</keyword>
<organism evidence="2 3">
    <name type="scientific">Georgenia halophila</name>
    <dbReference type="NCBI Taxonomy" id="620889"/>
    <lineage>
        <taxon>Bacteria</taxon>
        <taxon>Bacillati</taxon>
        <taxon>Actinomycetota</taxon>
        <taxon>Actinomycetes</taxon>
        <taxon>Micrococcales</taxon>
        <taxon>Bogoriellaceae</taxon>
        <taxon>Georgenia</taxon>
    </lineage>
</organism>
<dbReference type="Gene3D" id="3.60.10.10">
    <property type="entry name" value="Endonuclease/exonuclease/phosphatase"/>
    <property type="match status" value="1"/>
</dbReference>
<dbReference type="SUPFAM" id="SSF56219">
    <property type="entry name" value="DNase I-like"/>
    <property type="match status" value="1"/>
</dbReference>
<evidence type="ECO:0000313" key="3">
    <source>
        <dbReference type="Proteomes" id="UP001500622"/>
    </source>
</evidence>
<dbReference type="InterPro" id="IPR036691">
    <property type="entry name" value="Endo/exonu/phosph_ase_sf"/>
</dbReference>
<dbReference type="RefSeq" id="WP_345215269.1">
    <property type="nucleotide sequence ID" value="NZ_BAABGN010000002.1"/>
</dbReference>
<dbReference type="EMBL" id="BAABGN010000002">
    <property type="protein sequence ID" value="GAA4418858.1"/>
    <property type="molecule type" value="Genomic_DNA"/>
</dbReference>
<dbReference type="InterPro" id="IPR051916">
    <property type="entry name" value="GPI-anchor_lipid_remodeler"/>
</dbReference>
<dbReference type="Proteomes" id="UP001500622">
    <property type="component" value="Unassembled WGS sequence"/>
</dbReference>